<proteinExistence type="predicted"/>
<gene>
    <name evidence="2" type="ORF">ElyMa_004063900</name>
</gene>
<protein>
    <submittedName>
        <fullName evidence="2">Uncharacterized protein</fullName>
    </submittedName>
</protein>
<dbReference type="EMBL" id="BMAT01008251">
    <property type="protein sequence ID" value="GFR81181.1"/>
    <property type="molecule type" value="Genomic_DNA"/>
</dbReference>
<keyword evidence="3" id="KW-1185">Reference proteome</keyword>
<feature type="region of interest" description="Disordered" evidence="1">
    <location>
        <begin position="35"/>
        <end position="55"/>
    </location>
</feature>
<accession>A0AAV4G7M2</accession>
<organism evidence="2 3">
    <name type="scientific">Elysia marginata</name>
    <dbReference type="NCBI Taxonomy" id="1093978"/>
    <lineage>
        <taxon>Eukaryota</taxon>
        <taxon>Metazoa</taxon>
        <taxon>Spiralia</taxon>
        <taxon>Lophotrochozoa</taxon>
        <taxon>Mollusca</taxon>
        <taxon>Gastropoda</taxon>
        <taxon>Heterobranchia</taxon>
        <taxon>Euthyneura</taxon>
        <taxon>Panpulmonata</taxon>
        <taxon>Sacoglossa</taxon>
        <taxon>Placobranchoidea</taxon>
        <taxon>Plakobranchidae</taxon>
        <taxon>Elysia</taxon>
    </lineage>
</organism>
<evidence type="ECO:0000256" key="1">
    <source>
        <dbReference type="SAM" id="MobiDB-lite"/>
    </source>
</evidence>
<comment type="caution">
    <text evidence="2">The sequence shown here is derived from an EMBL/GenBank/DDBJ whole genome shotgun (WGS) entry which is preliminary data.</text>
</comment>
<feature type="region of interest" description="Disordered" evidence="1">
    <location>
        <begin position="74"/>
        <end position="95"/>
    </location>
</feature>
<dbReference type="Proteomes" id="UP000762676">
    <property type="component" value="Unassembled WGS sequence"/>
</dbReference>
<name>A0AAV4G7M2_9GAST</name>
<reference evidence="2 3" key="1">
    <citation type="journal article" date="2021" name="Elife">
        <title>Chloroplast acquisition without the gene transfer in kleptoplastic sea slugs, Plakobranchus ocellatus.</title>
        <authorList>
            <person name="Maeda T."/>
            <person name="Takahashi S."/>
            <person name="Yoshida T."/>
            <person name="Shimamura S."/>
            <person name="Takaki Y."/>
            <person name="Nagai Y."/>
            <person name="Toyoda A."/>
            <person name="Suzuki Y."/>
            <person name="Arimoto A."/>
            <person name="Ishii H."/>
            <person name="Satoh N."/>
            <person name="Nishiyama T."/>
            <person name="Hasebe M."/>
            <person name="Maruyama T."/>
            <person name="Minagawa J."/>
            <person name="Obokata J."/>
            <person name="Shigenobu S."/>
        </authorList>
    </citation>
    <scope>NUCLEOTIDE SEQUENCE [LARGE SCALE GENOMIC DNA]</scope>
</reference>
<evidence type="ECO:0000313" key="2">
    <source>
        <dbReference type="EMBL" id="GFR81181.1"/>
    </source>
</evidence>
<dbReference type="AlphaFoldDB" id="A0AAV4G7M2"/>
<sequence>MCGEKITWSDFALYQSYHHFIVALPSRDVSVSVSRGVASGRGVKPPTGSVSRFNSGPLARRGYGGELERLRSDEGVRNRTGGWETSCAGDGKQNL</sequence>
<evidence type="ECO:0000313" key="3">
    <source>
        <dbReference type="Proteomes" id="UP000762676"/>
    </source>
</evidence>